<evidence type="ECO:0000256" key="3">
    <source>
        <dbReference type="ARBA" id="ARBA00022679"/>
    </source>
</evidence>
<dbReference type="InterPro" id="IPR000092">
    <property type="entry name" value="Polyprenyl_synt"/>
</dbReference>
<dbReference type="EMBL" id="DVMH01000002">
    <property type="protein sequence ID" value="HIU09651.1"/>
    <property type="molecule type" value="Genomic_DNA"/>
</dbReference>
<keyword evidence="4" id="KW-0479">Metal-binding</keyword>
<evidence type="ECO:0000313" key="8">
    <source>
        <dbReference type="Proteomes" id="UP000824124"/>
    </source>
</evidence>
<sequence length="334" mass="36641">MRRERTVRKAADDWQQWLKQELAPLEDYLRSAVNSDDTLIQSAALSLIEAGGKRLRPALAYLAGRIYGADWEQMLPLLAALELIHTGSLVHDDVIDKASLRRGRPTVSFVHGGAAALYVGDFLIGRSLELVAVYQNPRIDRALNRTVLQMCRGELNQERDFFRLSQGTLAYFYRIRCKTALLFAGSLECGAALAGAAETAVDGCWRLGYNLGLAFQIIDDLLDLLADEQMTGKPAGNDLKQGNLTLPVLLALREPGADHLATAILGIRKDKPGALAEALRLVRESDGGAHAAGVARRLLERAGQECRKLPACREREHLAGALHSFDKQLAQLIK</sequence>
<dbReference type="PANTHER" id="PTHR12001:SF69">
    <property type="entry name" value="ALL TRANS-POLYPRENYL-DIPHOSPHATE SYNTHASE PDSS1"/>
    <property type="match status" value="1"/>
</dbReference>
<dbReference type="GO" id="GO:0046872">
    <property type="term" value="F:metal ion binding"/>
    <property type="evidence" value="ECO:0007669"/>
    <property type="project" value="UniProtKB-KW"/>
</dbReference>
<evidence type="ECO:0000256" key="6">
    <source>
        <dbReference type="RuleBase" id="RU004466"/>
    </source>
</evidence>
<dbReference type="InterPro" id="IPR008949">
    <property type="entry name" value="Isoprenoid_synthase_dom_sf"/>
</dbReference>
<evidence type="ECO:0000256" key="4">
    <source>
        <dbReference type="ARBA" id="ARBA00022723"/>
    </source>
</evidence>
<dbReference type="Pfam" id="PF00348">
    <property type="entry name" value="polyprenyl_synt"/>
    <property type="match status" value="1"/>
</dbReference>
<dbReference type="Gene3D" id="1.10.600.10">
    <property type="entry name" value="Farnesyl Diphosphate Synthase"/>
    <property type="match status" value="1"/>
</dbReference>
<evidence type="ECO:0000256" key="2">
    <source>
        <dbReference type="ARBA" id="ARBA00006706"/>
    </source>
</evidence>
<evidence type="ECO:0000256" key="5">
    <source>
        <dbReference type="ARBA" id="ARBA00022842"/>
    </source>
</evidence>
<comment type="similarity">
    <text evidence="2 6">Belongs to the FPP/GGPP synthase family.</text>
</comment>
<proteinExistence type="inferred from homology"/>
<evidence type="ECO:0000313" key="7">
    <source>
        <dbReference type="EMBL" id="HIU09651.1"/>
    </source>
</evidence>
<dbReference type="InterPro" id="IPR033749">
    <property type="entry name" value="Polyprenyl_synt_CS"/>
</dbReference>
<name>A0A9D1HI07_9FIRM</name>
<organism evidence="7 8">
    <name type="scientific">Candidatus Avidehalobacter gallistercoris</name>
    <dbReference type="NCBI Taxonomy" id="2840694"/>
    <lineage>
        <taxon>Bacteria</taxon>
        <taxon>Bacillati</taxon>
        <taxon>Bacillota</taxon>
        <taxon>Clostridia</taxon>
        <taxon>Eubacteriales</taxon>
        <taxon>Peptococcaceae</taxon>
        <taxon>Peptococcaceae incertae sedis</taxon>
        <taxon>Candidatus Avidehalobacter</taxon>
    </lineage>
</organism>
<dbReference type="PROSITE" id="PS00723">
    <property type="entry name" value="POLYPRENYL_SYNTHASE_1"/>
    <property type="match status" value="1"/>
</dbReference>
<evidence type="ECO:0000256" key="1">
    <source>
        <dbReference type="ARBA" id="ARBA00001946"/>
    </source>
</evidence>
<dbReference type="AlphaFoldDB" id="A0A9D1HI07"/>
<dbReference type="SUPFAM" id="SSF48576">
    <property type="entry name" value="Terpenoid synthases"/>
    <property type="match status" value="1"/>
</dbReference>
<protein>
    <submittedName>
        <fullName evidence="7">Polyprenyl synthetase family protein</fullName>
    </submittedName>
</protein>
<comment type="cofactor">
    <cofactor evidence="1">
        <name>Mg(2+)</name>
        <dbReference type="ChEBI" id="CHEBI:18420"/>
    </cofactor>
</comment>
<reference evidence="7" key="1">
    <citation type="submission" date="2020-10" db="EMBL/GenBank/DDBJ databases">
        <authorList>
            <person name="Gilroy R."/>
        </authorList>
    </citation>
    <scope>NUCLEOTIDE SEQUENCE</scope>
    <source>
        <strain evidence="7">2830</strain>
    </source>
</reference>
<comment type="caution">
    <text evidence="7">The sequence shown here is derived from an EMBL/GenBank/DDBJ whole genome shotgun (WGS) entry which is preliminary data.</text>
</comment>
<dbReference type="Proteomes" id="UP000824124">
    <property type="component" value="Unassembled WGS sequence"/>
</dbReference>
<gene>
    <name evidence="7" type="ORF">IAB00_00125</name>
</gene>
<dbReference type="PANTHER" id="PTHR12001">
    <property type="entry name" value="GERANYLGERANYL PYROPHOSPHATE SYNTHASE"/>
    <property type="match status" value="1"/>
</dbReference>
<dbReference type="PROSITE" id="PS00444">
    <property type="entry name" value="POLYPRENYL_SYNTHASE_2"/>
    <property type="match status" value="1"/>
</dbReference>
<dbReference type="GO" id="GO:0008299">
    <property type="term" value="P:isoprenoid biosynthetic process"/>
    <property type="evidence" value="ECO:0007669"/>
    <property type="project" value="InterPro"/>
</dbReference>
<dbReference type="GO" id="GO:0004659">
    <property type="term" value="F:prenyltransferase activity"/>
    <property type="evidence" value="ECO:0007669"/>
    <property type="project" value="InterPro"/>
</dbReference>
<reference evidence="7" key="2">
    <citation type="journal article" date="2021" name="PeerJ">
        <title>Extensive microbial diversity within the chicken gut microbiome revealed by metagenomics and culture.</title>
        <authorList>
            <person name="Gilroy R."/>
            <person name="Ravi A."/>
            <person name="Getino M."/>
            <person name="Pursley I."/>
            <person name="Horton D.L."/>
            <person name="Alikhan N.F."/>
            <person name="Baker D."/>
            <person name="Gharbi K."/>
            <person name="Hall N."/>
            <person name="Watson M."/>
            <person name="Adriaenssens E.M."/>
            <person name="Foster-Nyarko E."/>
            <person name="Jarju S."/>
            <person name="Secka A."/>
            <person name="Antonio M."/>
            <person name="Oren A."/>
            <person name="Chaudhuri R.R."/>
            <person name="La Ragione R."/>
            <person name="Hildebrand F."/>
            <person name="Pallen M.J."/>
        </authorList>
    </citation>
    <scope>NUCLEOTIDE SEQUENCE</scope>
    <source>
        <strain evidence="7">2830</strain>
    </source>
</reference>
<dbReference type="CDD" id="cd00685">
    <property type="entry name" value="Trans_IPPS_HT"/>
    <property type="match status" value="1"/>
</dbReference>
<keyword evidence="5" id="KW-0460">Magnesium</keyword>
<keyword evidence="3 6" id="KW-0808">Transferase</keyword>
<accession>A0A9D1HI07</accession>
<dbReference type="SFLD" id="SFLDS00005">
    <property type="entry name" value="Isoprenoid_Synthase_Type_I"/>
    <property type="match status" value="1"/>
</dbReference>